<proteinExistence type="predicted"/>
<reference evidence="2" key="1">
    <citation type="submission" date="2020-02" db="EMBL/GenBank/DDBJ databases">
        <authorList>
            <person name="Meier V. D."/>
        </authorList>
    </citation>
    <scope>NUCLEOTIDE SEQUENCE</scope>
    <source>
        <strain evidence="2">AVDCRST_MAG49</strain>
    </source>
</reference>
<organism evidence="2">
    <name type="scientific">uncultured Thermomicrobiales bacterium</name>
    <dbReference type="NCBI Taxonomy" id="1645740"/>
    <lineage>
        <taxon>Bacteria</taxon>
        <taxon>Pseudomonadati</taxon>
        <taxon>Thermomicrobiota</taxon>
        <taxon>Thermomicrobia</taxon>
        <taxon>Thermomicrobiales</taxon>
        <taxon>environmental samples</taxon>
    </lineage>
</organism>
<evidence type="ECO:0000313" key="2">
    <source>
        <dbReference type="EMBL" id="CAA9533899.1"/>
    </source>
</evidence>
<accession>A0A6J4TWJ7</accession>
<protein>
    <submittedName>
        <fullName evidence="2">Uncharacterized protein</fullName>
    </submittedName>
</protein>
<evidence type="ECO:0000256" key="1">
    <source>
        <dbReference type="SAM" id="MobiDB-lite"/>
    </source>
</evidence>
<dbReference type="EMBL" id="CADCWG010000008">
    <property type="protein sequence ID" value="CAA9533899.1"/>
    <property type="molecule type" value="Genomic_DNA"/>
</dbReference>
<name>A0A6J4TWJ7_9BACT</name>
<dbReference type="AlphaFoldDB" id="A0A6J4TWJ7"/>
<gene>
    <name evidence="2" type="ORF">AVDCRST_MAG49-105</name>
</gene>
<sequence>MTAWHRPCELRPVSTPLPFGGDEVRGTNHVAGDRRERPSGHDTGPLPSPPRGVPGGGRIT</sequence>
<feature type="compositionally biased region" description="Basic and acidic residues" evidence="1">
    <location>
        <begin position="22"/>
        <end position="40"/>
    </location>
</feature>
<feature type="region of interest" description="Disordered" evidence="1">
    <location>
        <begin position="1"/>
        <end position="60"/>
    </location>
</feature>